<dbReference type="GO" id="GO:0000428">
    <property type="term" value="C:DNA-directed RNA polymerase complex"/>
    <property type="evidence" value="ECO:0007669"/>
    <property type="project" value="UniProtKB-KW"/>
</dbReference>
<dbReference type="AlphaFoldDB" id="A0A3A1R223"/>
<dbReference type="InterPro" id="IPR024596">
    <property type="entry name" value="RNApol_su_b/EpuA"/>
</dbReference>
<sequence>MTEKQILQEEGKTREEIKAEKKNKKNRAEEKPGKWVRIRVLPIWLRIILFVVLLAGCVIGGAMFGYGVIGDGKPMDVLDKSTWQHIIDIVKKEQ</sequence>
<keyword evidence="2" id="KW-0472">Membrane</keyword>
<keyword evidence="3" id="KW-0240">DNA-directed RNA polymerase</keyword>
<evidence type="ECO:0000256" key="2">
    <source>
        <dbReference type="SAM" id="Phobius"/>
    </source>
</evidence>
<protein>
    <submittedName>
        <fullName evidence="3">DNA-directed RNA polymerase subunit beta</fullName>
    </submittedName>
</protein>
<accession>A0A3A1R223</accession>
<dbReference type="EMBL" id="QXIR01000006">
    <property type="protein sequence ID" value="RIW36107.1"/>
    <property type="molecule type" value="Genomic_DNA"/>
</dbReference>
<keyword evidence="2" id="KW-1133">Transmembrane helix</keyword>
<evidence type="ECO:0000256" key="1">
    <source>
        <dbReference type="SAM" id="MobiDB-lite"/>
    </source>
</evidence>
<name>A0A3A1R223_9BACI</name>
<comment type="caution">
    <text evidence="3">The sequence shown here is derived from an EMBL/GenBank/DDBJ whole genome shotgun (WGS) entry which is preliminary data.</text>
</comment>
<dbReference type="RefSeq" id="WP_119546111.1">
    <property type="nucleotide sequence ID" value="NZ_QXIR01000006.1"/>
</dbReference>
<feature type="region of interest" description="Disordered" evidence="1">
    <location>
        <begin position="1"/>
        <end position="31"/>
    </location>
</feature>
<gene>
    <name evidence="3" type="ORF">D3H55_06520</name>
</gene>
<keyword evidence="2" id="KW-0812">Transmembrane</keyword>
<keyword evidence="3" id="KW-0804">Transcription</keyword>
<evidence type="ECO:0000313" key="4">
    <source>
        <dbReference type="Proteomes" id="UP000265801"/>
    </source>
</evidence>
<proteinExistence type="predicted"/>
<reference evidence="3 4" key="1">
    <citation type="submission" date="2018-09" db="EMBL/GenBank/DDBJ databases">
        <title>Bacillus saliacetes sp. nov., isolated from Thai shrimp paste (Ka-pi).</title>
        <authorList>
            <person name="Daroonpunt R."/>
            <person name="Tanasupawat S."/>
            <person name="Yiamsombut S."/>
        </authorList>
    </citation>
    <scope>NUCLEOTIDE SEQUENCE [LARGE SCALE GENOMIC DNA]</scope>
    <source>
        <strain evidence="3 4">SKP7-4</strain>
    </source>
</reference>
<dbReference type="OrthoDB" id="2300232at2"/>
<dbReference type="Proteomes" id="UP000265801">
    <property type="component" value="Unassembled WGS sequence"/>
</dbReference>
<feature type="transmembrane region" description="Helical" evidence="2">
    <location>
        <begin position="43"/>
        <end position="69"/>
    </location>
</feature>
<keyword evidence="4" id="KW-1185">Reference proteome</keyword>
<organism evidence="3 4">
    <name type="scientific">Bacillus salacetis</name>
    <dbReference type="NCBI Taxonomy" id="2315464"/>
    <lineage>
        <taxon>Bacteria</taxon>
        <taxon>Bacillati</taxon>
        <taxon>Bacillota</taxon>
        <taxon>Bacilli</taxon>
        <taxon>Bacillales</taxon>
        <taxon>Bacillaceae</taxon>
        <taxon>Bacillus</taxon>
    </lineage>
</organism>
<dbReference type="Pfam" id="PF11772">
    <property type="entry name" value="EpuA"/>
    <property type="match status" value="1"/>
</dbReference>
<evidence type="ECO:0000313" key="3">
    <source>
        <dbReference type="EMBL" id="RIW36107.1"/>
    </source>
</evidence>